<protein>
    <submittedName>
        <fullName evidence="1">Uncharacterized protein</fullName>
    </submittedName>
</protein>
<dbReference type="AlphaFoldDB" id="A0A0F9VLL0"/>
<gene>
    <name evidence="1" type="ORF">LCGC14_0468690</name>
</gene>
<proteinExistence type="predicted"/>
<sequence>MGFQGHGNAGGGGDARSLFPAVVGSATGPVGNQIVYVAWHDVYATEASAQIKVPACIVKKIRFYVSTNNLNSASTVTLRKNGGDTTDTLTIGATTMGWFEADWDTAFAVNDLLSLKFDLGGTGGQGIFFKGGTYELLLTTE</sequence>
<comment type="caution">
    <text evidence="1">The sequence shown here is derived from an EMBL/GenBank/DDBJ whole genome shotgun (WGS) entry which is preliminary data.</text>
</comment>
<evidence type="ECO:0000313" key="1">
    <source>
        <dbReference type="EMBL" id="KKN66683.1"/>
    </source>
</evidence>
<reference evidence="1" key="1">
    <citation type="journal article" date="2015" name="Nature">
        <title>Complex archaea that bridge the gap between prokaryotes and eukaryotes.</title>
        <authorList>
            <person name="Spang A."/>
            <person name="Saw J.H."/>
            <person name="Jorgensen S.L."/>
            <person name="Zaremba-Niedzwiedzka K."/>
            <person name="Martijn J."/>
            <person name="Lind A.E."/>
            <person name="van Eijk R."/>
            <person name="Schleper C."/>
            <person name="Guy L."/>
            <person name="Ettema T.J."/>
        </authorList>
    </citation>
    <scope>NUCLEOTIDE SEQUENCE</scope>
</reference>
<name>A0A0F9VLL0_9ZZZZ</name>
<accession>A0A0F9VLL0</accession>
<dbReference type="EMBL" id="LAZR01000493">
    <property type="protein sequence ID" value="KKN66683.1"/>
    <property type="molecule type" value="Genomic_DNA"/>
</dbReference>
<organism evidence="1">
    <name type="scientific">marine sediment metagenome</name>
    <dbReference type="NCBI Taxonomy" id="412755"/>
    <lineage>
        <taxon>unclassified sequences</taxon>
        <taxon>metagenomes</taxon>
        <taxon>ecological metagenomes</taxon>
    </lineage>
</organism>